<dbReference type="InterPro" id="IPR002347">
    <property type="entry name" value="SDR_fam"/>
</dbReference>
<dbReference type="EMBL" id="CP019646">
    <property type="protein sequence ID" value="AQQ72526.1"/>
    <property type="molecule type" value="Genomic_DNA"/>
</dbReference>
<dbReference type="InterPro" id="IPR050259">
    <property type="entry name" value="SDR"/>
</dbReference>
<organism evidence="3 4">
    <name type="scientific">Limihaloglobus sulfuriphilus</name>
    <dbReference type="NCBI Taxonomy" id="1851148"/>
    <lineage>
        <taxon>Bacteria</taxon>
        <taxon>Pseudomonadati</taxon>
        <taxon>Planctomycetota</taxon>
        <taxon>Phycisphaerae</taxon>
        <taxon>Sedimentisphaerales</taxon>
        <taxon>Sedimentisphaeraceae</taxon>
        <taxon>Limihaloglobus</taxon>
    </lineage>
</organism>
<dbReference type="RefSeq" id="WP_146684709.1">
    <property type="nucleotide sequence ID" value="NZ_CP019646.1"/>
</dbReference>
<dbReference type="Proteomes" id="UP000188181">
    <property type="component" value="Chromosome"/>
</dbReference>
<dbReference type="PANTHER" id="PTHR42879:SF2">
    <property type="entry name" value="3-OXOACYL-[ACYL-CARRIER-PROTEIN] REDUCTASE FABG"/>
    <property type="match status" value="1"/>
</dbReference>
<dbReference type="Gene3D" id="3.40.50.720">
    <property type="entry name" value="NAD(P)-binding Rossmann-like Domain"/>
    <property type="match status" value="1"/>
</dbReference>
<dbReference type="InterPro" id="IPR020904">
    <property type="entry name" value="Sc_DH/Rdtase_CS"/>
</dbReference>
<comment type="similarity">
    <text evidence="1 2">Belongs to the short-chain dehydrogenases/reductases (SDR) family.</text>
</comment>
<name>A0A1R7T692_9BACT</name>
<sequence>MVIKDKLVLVTGSTSGIGKAIAEGFLRLGARVIIHGREQEKVRRQAERYLALQEFIGEPIAISGDVAKPEELELMCERINKLGKLDILVNNVGVFKTTNFFEISDFDWDHYWNVNVMSVVRLCRHFLRGMLQHNSGKIINITSEAGIKPLPQMVHYSVTKTAVIGLSRALAELTKGKKVTVNSLVIGPTWSEGVERYFNSLAEAENKDVNELTANYFKTHEPNSLIQRFIDVLEVEQAVLFIAANDAINGTALRLEGGIIRSIT</sequence>
<evidence type="ECO:0000313" key="3">
    <source>
        <dbReference type="EMBL" id="AQQ72526.1"/>
    </source>
</evidence>
<dbReference type="PRINTS" id="PR00081">
    <property type="entry name" value="GDHRDH"/>
</dbReference>
<dbReference type="PROSITE" id="PS00061">
    <property type="entry name" value="ADH_SHORT"/>
    <property type="match status" value="1"/>
</dbReference>
<gene>
    <name evidence="3" type="primary">ped</name>
    <name evidence="3" type="ORF">SMSP2_02916</name>
</gene>
<dbReference type="OrthoDB" id="9804774at2"/>
<dbReference type="KEGG" id="pbas:SMSP2_02916"/>
<keyword evidence="3" id="KW-0560">Oxidoreductase</keyword>
<keyword evidence="4" id="KW-1185">Reference proteome</keyword>
<dbReference type="PANTHER" id="PTHR42879">
    <property type="entry name" value="3-OXOACYL-(ACYL-CARRIER-PROTEIN) REDUCTASE"/>
    <property type="match status" value="1"/>
</dbReference>
<dbReference type="CDD" id="cd05233">
    <property type="entry name" value="SDR_c"/>
    <property type="match status" value="1"/>
</dbReference>
<dbReference type="STRING" id="1851148.SMSP2_02916"/>
<evidence type="ECO:0000256" key="2">
    <source>
        <dbReference type="RuleBase" id="RU000363"/>
    </source>
</evidence>
<dbReference type="SUPFAM" id="SSF51735">
    <property type="entry name" value="NAD(P)-binding Rossmann-fold domains"/>
    <property type="match status" value="1"/>
</dbReference>
<dbReference type="Pfam" id="PF00106">
    <property type="entry name" value="adh_short"/>
    <property type="match status" value="1"/>
</dbReference>
<evidence type="ECO:0000313" key="4">
    <source>
        <dbReference type="Proteomes" id="UP000188181"/>
    </source>
</evidence>
<protein>
    <submittedName>
        <fullName evidence="3">(S)-1-Phenylethanol dehydrogenase</fullName>
        <ecNumber evidence="3">1.1.1.311</ecNumber>
    </submittedName>
</protein>
<dbReference type="AlphaFoldDB" id="A0A1R7T692"/>
<dbReference type="GO" id="GO:0018449">
    <property type="term" value="F:1-phenylethanol dehydrogenase activity"/>
    <property type="evidence" value="ECO:0007669"/>
    <property type="project" value="UniProtKB-EC"/>
</dbReference>
<evidence type="ECO:0000256" key="1">
    <source>
        <dbReference type="ARBA" id="ARBA00006484"/>
    </source>
</evidence>
<dbReference type="GO" id="GO:0032787">
    <property type="term" value="P:monocarboxylic acid metabolic process"/>
    <property type="evidence" value="ECO:0007669"/>
    <property type="project" value="UniProtKB-ARBA"/>
</dbReference>
<proteinExistence type="inferred from homology"/>
<dbReference type="InterPro" id="IPR036291">
    <property type="entry name" value="NAD(P)-bd_dom_sf"/>
</dbReference>
<accession>A0A1R7T692</accession>
<reference evidence="4" key="1">
    <citation type="submission" date="2017-02" db="EMBL/GenBank/DDBJ databases">
        <title>Comparative genomics and description of representatives of a novel lineage of planctomycetes thriving in anoxic sediments.</title>
        <authorList>
            <person name="Spring S."/>
            <person name="Bunk B."/>
            <person name="Sproer C."/>
        </authorList>
    </citation>
    <scope>NUCLEOTIDE SEQUENCE [LARGE SCALE GENOMIC DNA]</scope>
    <source>
        <strain evidence="4">SM-Chi-D1</strain>
    </source>
</reference>
<dbReference type="PRINTS" id="PR00080">
    <property type="entry name" value="SDRFAMILY"/>
</dbReference>
<dbReference type="EC" id="1.1.1.311" evidence="3"/>